<keyword evidence="2" id="KW-1185">Reference proteome</keyword>
<evidence type="ECO:0000313" key="2">
    <source>
        <dbReference type="Proteomes" id="UP001465755"/>
    </source>
</evidence>
<protein>
    <submittedName>
        <fullName evidence="1">Uncharacterized protein</fullName>
    </submittedName>
</protein>
<name>A0AAW1P1S5_9CHLO</name>
<proteinExistence type="predicted"/>
<sequence length="185" mass="20825">MRPRLGDPLLAELQGTLESSQKLPSYLSSLFQEVVALKAGQHSIFHRDFLVNIRAMHAGAYRLLQLAQDPLLTPSAHERVQAEMRAAVALTRAGMVARWRNDVRMFTQGSLAMMRYNADRFPMQTVLKSQRSALEHMQLTQTQQMRLVEEGLALFAKQRALSAQRSSLTGSFMEALRNGQTAKQV</sequence>
<dbReference type="Proteomes" id="UP001465755">
    <property type="component" value="Unassembled WGS sequence"/>
</dbReference>
<comment type="caution">
    <text evidence="1">The sequence shown here is derived from an EMBL/GenBank/DDBJ whole genome shotgun (WGS) entry which is preliminary data.</text>
</comment>
<reference evidence="1 2" key="1">
    <citation type="journal article" date="2024" name="Nat. Commun.">
        <title>Phylogenomics reveals the evolutionary origins of lichenization in chlorophyte algae.</title>
        <authorList>
            <person name="Puginier C."/>
            <person name="Libourel C."/>
            <person name="Otte J."/>
            <person name="Skaloud P."/>
            <person name="Haon M."/>
            <person name="Grisel S."/>
            <person name="Petersen M."/>
            <person name="Berrin J.G."/>
            <person name="Delaux P.M."/>
            <person name="Dal Grande F."/>
            <person name="Keller J."/>
        </authorList>
    </citation>
    <scope>NUCLEOTIDE SEQUENCE [LARGE SCALE GENOMIC DNA]</scope>
    <source>
        <strain evidence="1 2">SAG 2036</strain>
    </source>
</reference>
<dbReference type="AlphaFoldDB" id="A0AAW1P1S5"/>
<organism evidence="1 2">
    <name type="scientific">Symbiochloris irregularis</name>
    <dbReference type="NCBI Taxonomy" id="706552"/>
    <lineage>
        <taxon>Eukaryota</taxon>
        <taxon>Viridiplantae</taxon>
        <taxon>Chlorophyta</taxon>
        <taxon>core chlorophytes</taxon>
        <taxon>Trebouxiophyceae</taxon>
        <taxon>Trebouxiales</taxon>
        <taxon>Trebouxiaceae</taxon>
        <taxon>Symbiochloris</taxon>
    </lineage>
</organism>
<evidence type="ECO:0000313" key="1">
    <source>
        <dbReference type="EMBL" id="KAK9800820.1"/>
    </source>
</evidence>
<gene>
    <name evidence="1" type="ORF">WJX73_001220</name>
</gene>
<dbReference type="EMBL" id="JALJOQ010000079">
    <property type="protein sequence ID" value="KAK9800820.1"/>
    <property type="molecule type" value="Genomic_DNA"/>
</dbReference>
<accession>A0AAW1P1S5</accession>